<dbReference type="RefSeq" id="XP_050503989.1">
    <property type="nucleotide sequence ID" value="XM_050648032.1"/>
</dbReference>
<evidence type="ECO:0000313" key="4">
    <source>
        <dbReference type="Proteomes" id="UP001652700"/>
    </source>
</evidence>
<feature type="region of interest" description="Disordered" evidence="1">
    <location>
        <begin position="153"/>
        <end position="172"/>
    </location>
</feature>
<accession>A0ABM5K1C5</accession>
<dbReference type="InterPro" id="IPR012337">
    <property type="entry name" value="RNaseH-like_sf"/>
</dbReference>
<sequence>MPCTSAATERSFSSQSSIHTKRRNRLTTQRAANLNYIQYNSKLLKRSRQHHIQSQYPIEETVQNNVSIEGRNLQKEIEVIENHISEEEELDETISSWHSNTTGNGNSDDDFNFADFAMTDDEIDQRMETREQRPARILRQSKVNILENVLMKSGKGTEQPQKKTEVEKDTSDAENKVVRSVYIIL</sequence>
<dbReference type="GeneID" id="114326284"/>
<proteinExistence type="predicted"/>
<dbReference type="SUPFAM" id="SSF53098">
    <property type="entry name" value="Ribonuclease H-like"/>
    <property type="match status" value="1"/>
</dbReference>
<evidence type="ECO:0000313" key="3">
    <source>
        <dbReference type="EnsemblMetazoa" id="XP_050503989.1"/>
    </source>
</evidence>
<keyword evidence="4" id="KW-1185">Reference proteome</keyword>
<dbReference type="EnsemblMetazoa" id="XM_050648032.1">
    <property type="protein sequence ID" value="XP_050503989.1"/>
    <property type="gene ID" value="LOC114326284"/>
</dbReference>
<reference evidence="3" key="1">
    <citation type="submission" date="2025-05" db="UniProtKB">
        <authorList>
            <consortium name="EnsemblMetazoa"/>
        </authorList>
    </citation>
    <scope>IDENTIFICATION</scope>
</reference>
<organism evidence="3 4">
    <name type="scientific">Diabrotica virgifera virgifera</name>
    <name type="common">western corn rootworm</name>
    <dbReference type="NCBI Taxonomy" id="50390"/>
    <lineage>
        <taxon>Eukaryota</taxon>
        <taxon>Metazoa</taxon>
        <taxon>Ecdysozoa</taxon>
        <taxon>Arthropoda</taxon>
        <taxon>Hexapoda</taxon>
        <taxon>Insecta</taxon>
        <taxon>Pterygota</taxon>
        <taxon>Neoptera</taxon>
        <taxon>Endopterygota</taxon>
        <taxon>Coleoptera</taxon>
        <taxon>Polyphaga</taxon>
        <taxon>Cucujiformia</taxon>
        <taxon>Chrysomeloidea</taxon>
        <taxon>Chrysomelidae</taxon>
        <taxon>Galerucinae</taxon>
        <taxon>Diabroticina</taxon>
        <taxon>Diabroticites</taxon>
        <taxon>Diabrotica</taxon>
    </lineage>
</organism>
<feature type="region of interest" description="Disordered" evidence="1">
    <location>
        <begin position="1"/>
        <end position="26"/>
    </location>
</feature>
<feature type="compositionally biased region" description="Basic and acidic residues" evidence="1">
    <location>
        <begin position="160"/>
        <end position="172"/>
    </location>
</feature>
<feature type="domain" description="HAT C-terminal dimerisation" evidence="2">
    <location>
        <begin position="1"/>
        <end position="40"/>
    </location>
</feature>
<dbReference type="Proteomes" id="UP001652700">
    <property type="component" value="Unplaced"/>
</dbReference>
<evidence type="ECO:0000259" key="2">
    <source>
        <dbReference type="Pfam" id="PF05699"/>
    </source>
</evidence>
<name>A0ABM5K1C5_DIAVI</name>
<evidence type="ECO:0000256" key="1">
    <source>
        <dbReference type="SAM" id="MobiDB-lite"/>
    </source>
</evidence>
<dbReference type="Pfam" id="PF05699">
    <property type="entry name" value="Dimer_Tnp_hAT"/>
    <property type="match status" value="1"/>
</dbReference>
<dbReference type="InterPro" id="IPR008906">
    <property type="entry name" value="HATC_C_dom"/>
</dbReference>
<feature type="compositionally biased region" description="Polar residues" evidence="1">
    <location>
        <begin position="1"/>
        <end position="18"/>
    </location>
</feature>
<protein>
    <recommendedName>
        <fullName evidence="2">HAT C-terminal dimerisation domain-containing protein</fullName>
    </recommendedName>
</protein>